<dbReference type="Pfam" id="PF22548">
    <property type="entry name" value="AEP-TOTE"/>
    <property type="match status" value="1"/>
</dbReference>
<proteinExistence type="predicted"/>
<dbReference type="Proteomes" id="UP000032740">
    <property type="component" value="Chromosome"/>
</dbReference>
<sequence>MSDETINLKKKVAYLEEKLKRYEKLLKKHNIHFEDNLVSNENKIELSTHEKLSIYKDYFKGRSDCYAIRWEKDGKSGYAPSYSKEARFLNKDEKKKIPFSNRYEKVSDEIILKHLKGQEIIGIYPMTDNQTCYFLAFDFDEESWKNDVLKFSEICLSHNIDHLVEISKSGKGAHLWIFFENAVLAKDARKLGRYLLTKTMMTSGLMSFKSFDRMFPSQDYIEKEGIGNLIALPLQGKSGMKGTTLFVDQELKPYPNQYQVLKSIRKVTDEEFGILINEISKDDELGLFGESVKKIELDMFDFIEELKIKINNQIVIQKRGLSAKAIQVFKRVASIVNPEFYKKQNMRVSTYGISRIIELYEETHQEILIPIGLLENVLKILNDNRILYEIDDLRIKPKMKKNIKFSGDLKDEQQNVLKDVLHKTQGVIVAPTGFGKTVLGVALISELKLKTLIIVNRVNLAEQWESQIKKFTSNINVGKLYDQYNELGADIDIATIQSLVAHKGIDEIVKNYGLIIIDEAHHVASRSYERLIRKFHTKNIIGLTATLKRSDGLESIITAMIGPVITEVVTDSKQIRRLLTVRLTGFKVSLTEEASINDSYQKLYENKERNEMIIKDIKASFETKKNILVLTDRMSHISILEKEISKITKHLLIVHGRLSTKEKKDFNEKLISQKEPFIILATGKYIGEGFDDDRLDTLFLTMPFRWKGTLQQYVGRLNRLRENKHEIGVYDYADIGVKYFSNMYLERLKGYRKMGYEISTAKEYESRIYYLNNYEETLKDDLKTSKEIVFISRHSIDSKIDFLINYCNSKPLLLLGNEYPSSMIIIDRKIVWYGSINPFVYKQQVDADIMRYEDSLLAEELIISNRDNSSFIKSNIIK</sequence>
<reference evidence="3 4" key="1">
    <citation type="journal article" date="2013" name="J. Mol. Microbiol. Biotechnol.">
        <title>Analysis of the Complete Genomes of Acholeplasma brassicae , A. palmae and A. laidlawii and Their Comparison to the Obligate Parasites from ' Candidatus Phytoplasma'.</title>
        <authorList>
            <person name="Kube M."/>
            <person name="Siewert C."/>
            <person name="Migdoll A.M."/>
            <person name="Duduk B."/>
            <person name="Holz S."/>
            <person name="Rabus R."/>
            <person name="Seemuller E."/>
            <person name="Mitrovic J."/>
            <person name="Muller I."/>
            <person name="Buttner C."/>
            <person name="Reinhardt R."/>
        </authorList>
    </citation>
    <scope>NUCLEOTIDE SEQUENCE [LARGE SCALE GENOMIC DNA]</scope>
    <source>
        <strain evidence="3 4">J233</strain>
    </source>
</reference>
<protein>
    <submittedName>
        <fullName evidence="3">Type III restriction protein res subunit</fullName>
    </submittedName>
</protein>
<dbReference type="InterPro" id="IPR054347">
    <property type="entry name" value="TOTE_primase"/>
</dbReference>
<name>U4KJY3_ALTPJ</name>
<dbReference type="HOGENOM" id="CLU_011771_1_0_14"/>
<feature type="domain" description="Helicase ATP-binding" evidence="2">
    <location>
        <begin position="417"/>
        <end position="565"/>
    </location>
</feature>
<dbReference type="Gene3D" id="3.40.50.300">
    <property type="entry name" value="P-loop containing nucleotide triphosphate hydrolases"/>
    <property type="match status" value="2"/>
</dbReference>
<dbReference type="SMART" id="SM00487">
    <property type="entry name" value="DEXDc"/>
    <property type="match status" value="1"/>
</dbReference>
<dbReference type="GO" id="GO:0016787">
    <property type="term" value="F:hydrolase activity"/>
    <property type="evidence" value="ECO:0007669"/>
    <property type="project" value="InterPro"/>
</dbReference>
<dbReference type="PANTHER" id="PTHR47396">
    <property type="entry name" value="TYPE I RESTRICTION ENZYME ECOKI R PROTEIN"/>
    <property type="match status" value="1"/>
</dbReference>
<dbReference type="InterPro" id="IPR006935">
    <property type="entry name" value="Helicase/UvrB_N"/>
</dbReference>
<dbReference type="AlphaFoldDB" id="U4KJY3"/>
<dbReference type="KEGG" id="apal:BN85402060"/>
<accession>U4KJY3</accession>
<dbReference type="GO" id="GO:0003677">
    <property type="term" value="F:DNA binding"/>
    <property type="evidence" value="ECO:0007669"/>
    <property type="project" value="InterPro"/>
</dbReference>
<dbReference type="EMBL" id="FO681347">
    <property type="protein sequence ID" value="CCV63783.1"/>
    <property type="molecule type" value="Genomic_DNA"/>
</dbReference>
<evidence type="ECO:0000313" key="4">
    <source>
        <dbReference type="Proteomes" id="UP000032740"/>
    </source>
</evidence>
<evidence type="ECO:0000256" key="1">
    <source>
        <dbReference type="SAM" id="Coils"/>
    </source>
</evidence>
<dbReference type="InterPro" id="IPR027417">
    <property type="entry name" value="P-loop_NTPase"/>
</dbReference>
<dbReference type="PROSITE" id="PS51192">
    <property type="entry name" value="HELICASE_ATP_BIND_1"/>
    <property type="match status" value="1"/>
</dbReference>
<keyword evidence="4" id="KW-1185">Reference proteome</keyword>
<dbReference type="InterPro" id="IPR050742">
    <property type="entry name" value="Helicase_Restrict-Modif_Enz"/>
</dbReference>
<dbReference type="RefSeq" id="WP_026655158.1">
    <property type="nucleotide sequence ID" value="NC_022538.1"/>
</dbReference>
<dbReference type="GO" id="GO:0005524">
    <property type="term" value="F:ATP binding"/>
    <property type="evidence" value="ECO:0007669"/>
    <property type="project" value="InterPro"/>
</dbReference>
<dbReference type="SUPFAM" id="SSF52540">
    <property type="entry name" value="P-loop containing nucleoside triphosphate hydrolases"/>
    <property type="match status" value="2"/>
</dbReference>
<feature type="coiled-coil region" evidence="1">
    <location>
        <begin position="5"/>
        <end position="32"/>
    </location>
</feature>
<dbReference type="CDD" id="cd17926">
    <property type="entry name" value="DEXHc_RE"/>
    <property type="match status" value="1"/>
</dbReference>
<dbReference type="Pfam" id="PF04851">
    <property type="entry name" value="ResIII"/>
    <property type="match status" value="1"/>
</dbReference>
<dbReference type="GO" id="GO:0005829">
    <property type="term" value="C:cytosol"/>
    <property type="evidence" value="ECO:0007669"/>
    <property type="project" value="TreeGrafter"/>
</dbReference>
<evidence type="ECO:0000259" key="2">
    <source>
        <dbReference type="PROSITE" id="PS51192"/>
    </source>
</evidence>
<dbReference type="InterPro" id="IPR014001">
    <property type="entry name" value="Helicase_ATP-bd"/>
</dbReference>
<dbReference type="PANTHER" id="PTHR47396:SF1">
    <property type="entry name" value="ATP-DEPENDENT HELICASE IRC3-RELATED"/>
    <property type="match status" value="1"/>
</dbReference>
<gene>
    <name evidence="3" type="ORF">BN85402060</name>
</gene>
<dbReference type="OrthoDB" id="9802848at2"/>
<organism evidence="3 4">
    <name type="scientific">Alteracholeplasma palmae (strain ATCC 49389 / J233)</name>
    <name type="common">Acholeplasma palmae</name>
    <dbReference type="NCBI Taxonomy" id="1318466"/>
    <lineage>
        <taxon>Bacteria</taxon>
        <taxon>Bacillati</taxon>
        <taxon>Mycoplasmatota</taxon>
        <taxon>Mollicutes</taxon>
        <taxon>Acholeplasmatales</taxon>
        <taxon>Acholeplasmataceae</taxon>
        <taxon>Acholeplasma</taxon>
    </lineage>
</organism>
<keyword evidence="1" id="KW-0175">Coiled coil</keyword>
<dbReference type="STRING" id="1318466.BN85402060"/>
<dbReference type="CDD" id="cd18785">
    <property type="entry name" value="SF2_C"/>
    <property type="match status" value="1"/>
</dbReference>
<evidence type="ECO:0000313" key="3">
    <source>
        <dbReference type="EMBL" id="CCV63783.1"/>
    </source>
</evidence>